<proteinExistence type="predicted"/>
<sequence>MTLPGRLPCASHPRPDELLSSWLTRLAHDHLMKTYTFGKLLFPTSSLWNRNLDMAAPELVLQTLAGRTTTPLARIRETALRRYEGRLYLQHHANTSTKWILPLGVYHRTHRHCGLLFCPSCLKADGDTPYFRTHWRLALAQVCTRCGVYLHDRCPACTQPVTFFRVELGRKSALPDTPISHCFRCGLDLATVPAECAPAVVCGEQAEWERILREGWNQQAFYPHQYFDVLHRLARTLISARPVSTALQRAVDALTGWSPVEECPAVRTRRLPFELLPLRARGGVVRQAQWLLTEWPTRFVRVAKQNQVSSTPLLADMPEVPFWYHRVVWEHLHMNNKNRRFGDFWR</sequence>
<dbReference type="EMBL" id="MDZA01000055">
    <property type="protein sequence ID" value="OGX91498.1"/>
    <property type="molecule type" value="Genomic_DNA"/>
</dbReference>
<evidence type="ECO:0000313" key="2">
    <source>
        <dbReference type="EMBL" id="OGX91498.1"/>
    </source>
</evidence>
<organism evidence="2 3">
    <name type="scientific">Hymenobacter coccineus</name>
    <dbReference type="NCBI Taxonomy" id="1908235"/>
    <lineage>
        <taxon>Bacteria</taxon>
        <taxon>Pseudomonadati</taxon>
        <taxon>Bacteroidota</taxon>
        <taxon>Cytophagia</taxon>
        <taxon>Cytophagales</taxon>
        <taxon>Hymenobacteraceae</taxon>
        <taxon>Hymenobacter</taxon>
    </lineage>
</organism>
<dbReference type="Pfam" id="PF06527">
    <property type="entry name" value="TniQ"/>
    <property type="match status" value="1"/>
</dbReference>
<name>A0A1G1TKU9_9BACT</name>
<accession>A0A1G1TKU9</accession>
<protein>
    <recommendedName>
        <fullName evidence="1">TniQ domain-containing protein</fullName>
    </recommendedName>
</protein>
<dbReference type="AlphaFoldDB" id="A0A1G1TKU9"/>
<reference evidence="2 3" key="1">
    <citation type="submission" date="2016-08" db="EMBL/GenBank/DDBJ databases">
        <title>Hymenobacter coccineus sp. nov., Hymenobacter lapidarius sp. nov. and Hymenobacter glacialis sp. nov., isolated from Antarctic soil.</title>
        <authorList>
            <person name="Sedlacek I."/>
            <person name="Kralova S."/>
            <person name="Kyrova K."/>
            <person name="Maslanova I."/>
            <person name="Stankova E."/>
            <person name="Vrbovska V."/>
            <person name="Nemec M."/>
            <person name="Bartak M."/>
            <person name="Svec P."/>
            <person name="Busse H.-J."/>
            <person name="Pantucek R."/>
        </authorList>
    </citation>
    <scope>NUCLEOTIDE SEQUENCE [LARGE SCALE GENOMIC DNA]</scope>
    <source>
        <strain evidence="2 3">CCM 8649</strain>
    </source>
</reference>
<dbReference type="RefSeq" id="WP_070741377.1">
    <property type="nucleotide sequence ID" value="NZ_MDZA01000055.1"/>
</dbReference>
<dbReference type="Proteomes" id="UP000177506">
    <property type="component" value="Unassembled WGS sequence"/>
</dbReference>
<dbReference type="InterPro" id="IPR009492">
    <property type="entry name" value="TniQ"/>
</dbReference>
<comment type="caution">
    <text evidence="2">The sequence shown here is derived from an EMBL/GenBank/DDBJ whole genome shotgun (WGS) entry which is preliminary data.</text>
</comment>
<evidence type="ECO:0000313" key="3">
    <source>
        <dbReference type="Proteomes" id="UP000177506"/>
    </source>
</evidence>
<gene>
    <name evidence="2" type="ORF">BEN49_04815</name>
</gene>
<feature type="domain" description="TniQ" evidence="1">
    <location>
        <begin position="12"/>
        <end position="145"/>
    </location>
</feature>
<dbReference type="OrthoDB" id="9036115at2"/>
<evidence type="ECO:0000259" key="1">
    <source>
        <dbReference type="Pfam" id="PF06527"/>
    </source>
</evidence>
<keyword evidence="3" id="KW-1185">Reference proteome</keyword>